<comment type="caution">
    <text evidence="1">The sequence shown here is derived from an EMBL/GenBank/DDBJ whole genome shotgun (WGS) entry which is preliminary data.</text>
</comment>
<dbReference type="Proteomes" id="UP000789525">
    <property type="component" value="Unassembled WGS sequence"/>
</dbReference>
<keyword evidence="2" id="KW-1185">Reference proteome</keyword>
<evidence type="ECO:0000313" key="2">
    <source>
        <dbReference type="Proteomes" id="UP000789525"/>
    </source>
</evidence>
<feature type="non-terminal residue" evidence="1">
    <location>
        <position position="223"/>
    </location>
</feature>
<gene>
    <name evidence="1" type="ORF">ACOLOM_LOCUS9719</name>
</gene>
<protein>
    <submittedName>
        <fullName evidence="1">1619_t:CDS:1</fullName>
    </submittedName>
</protein>
<organism evidence="1 2">
    <name type="scientific">Acaulospora colombiana</name>
    <dbReference type="NCBI Taxonomy" id="27376"/>
    <lineage>
        <taxon>Eukaryota</taxon>
        <taxon>Fungi</taxon>
        <taxon>Fungi incertae sedis</taxon>
        <taxon>Mucoromycota</taxon>
        <taxon>Glomeromycotina</taxon>
        <taxon>Glomeromycetes</taxon>
        <taxon>Diversisporales</taxon>
        <taxon>Acaulosporaceae</taxon>
        <taxon>Acaulospora</taxon>
    </lineage>
</organism>
<accession>A0ACA9P7J6</accession>
<proteinExistence type="predicted"/>
<sequence>MSPANGFYSGMNQAIALGQHWKDTHITAVYCSDLKRAHTTAQQLVAARSPNTTASPSSTDDKEGTQLSPIVNPLLREQNFGIAEGKPWAARNPNTTKDPNETEEEVYYTIYNRHEKFPDGESLDDLADRAEKALDQTVWSHVQEALKSGGHENIHIVVVSHGLAISELVAASLSGKSYSGLVNTGWTQLQIDIEPFSPDQPEERVVTRIFTKSVNNSPHLINV</sequence>
<reference evidence="1" key="1">
    <citation type="submission" date="2021-06" db="EMBL/GenBank/DDBJ databases">
        <authorList>
            <person name="Kallberg Y."/>
            <person name="Tangrot J."/>
            <person name="Rosling A."/>
        </authorList>
    </citation>
    <scope>NUCLEOTIDE SEQUENCE</scope>
    <source>
        <strain evidence="1">CL356</strain>
    </source>
</reference>
<dbReference type="EMBL" id="CAJVPT010029021">
    <property type="protein sequence ID" value="CAG8688661.1"/>
    <property type="molecule type" value="Genomic_DNA"/>
</dbReference>
<name>A0ACA9P7J6_9GLOM</name>
<evidence type="ECO:0000313" key="1">
    <source>
        <dbReference type="EMBL" id="CAG8688661.1"/>
    </source>
</evidence>